<dbReference type="Proteomes" id="UP000489961">
    <property type="component" value="Unassembled WGS sequence"/>
</dbReference>
<reference evidence="4 5" key="1">
    <citation type="submission" date="2020-02" db="EMBL/GenBank/DDBJ databases">
        <authorList>
            <person name="Chaudhuri R."/>
        </authorList>
    </citation>
    <scope>NUCLEOTIDE SEQUENCE [LARGE SCALE GENOMIC DNA]</scope>
    <source>
        <strain evidence="4">SFB21</strain>
    </source>
</reference>
<evidence type="ECO:0000256" key="1">
    <source>
        <dbReference type="ARBA" id="ARBA00006484"/>
    </source>
</evidence>
<evidence type="ECO:0000313" key="5">
    <source>
        <dbReference type="Proteomes" id="UP000489961"/>
    </source>
</evidence>
<dbReference type="EMBL" id="CADDTS010000017">
    <property type="protein sequence ID" value="CAB1211667.1"/>
    <property type="molecule type" value="Genomic_DNA"/>
</dbReference>
<dbReference type="PRINTS" id="PR00081">
    <property type="entry name" value="GDHRDH"/>
</dbReference>
<evidence type="ECO:0000256" key="2">
    <source>
        <dbReference type="ARBA" id="ARBA00023002"/>
    </source>
</evidence>
<dbReference type="InterPro" id="IPR002347">
    <property type="entry name" value="SDR_fam"/>
</dbReference>
<evidence type="ECO:0000256" key="3">
    <source>
        <dbReference type="RuleBase" id="RU000363"/>
    </source>
</evidence>
<proteinExistence type="inferred from homology"/>
<dbReference type="PRINTS" id="PR00080">
    <property type="entry name" value="SDRFAMILY"/>
</dbReference>
<dbReference type="Gene3D" id="3.40.50.720">
    <property type="entry name" value="NAD(P)-binding Rossmann-like Domain"/>
    <property type="match status" value="1"/>
</dbReference>
<sequence>MTTALITGASNGIGLEIAKRLAQAEINLILVARSEQKLKDIAHKLSTAYSIKCIAIPLDLTAPNAVEKLYAQVEHMDIDVLINNAGCGDYGLFQEILWQKYQQTLNLNIAVLTEMTHCFLPKLLNQNFGQIVNISSTAAFQPLPWMAVYAATKSYVLSLSEALNYELKDTPVNVLAICPGATDTGFAAAAEGNNSNNFSDGNMSSVDAVADFAVQKIFEGKGGVAVHGVKNKVMSILAPMSPKFVVLRMAANVMQPS</sequence>
<accession>A0A811GBC0</accession>
<dbReference type="GO" id="GO:0016491">
    <property type="term" value="F:oxidoreductase activity"/>
    <property type="evidence" value="ECO:0007669"/>
    <property type="project" value="UniProtKB-KW"/>
</dbReference>
<gene>
    <name evidence="4" type="primary">actIII</name>
    <name evidence="4" type="ORF">SFB21_0952</name>
</gene>
<dbReference type="PIRSF" id="PIRSF000126">
    <property type="entry name" value="11-beta-HSD1"/>
    <property type="match status" value="1"/>
</dbReference>
<comment type="similarity">
    <text evidence="1 3">Belongs to the short-chain dehydrogenases/reductases (SDR) family.</text>
</comment>
<dbReference type="RefSeq" id="WP_174558900.1">
    <property type="nucleotide sequence ID" value="NZ_CADDTS010000017.1"/>
</dbReference>
<protein>
    <submittedName>
        <fullName evidence="4">Ketoacyl reductase</fullName>
        <ecNumber evidence="4">1.3.1.-</ecNumber>
    </submittedName>
</protein>
<dbReference type="AlphaFoldDB" id="A0A811GBC0"/>
<name>A0A811GBC0_9GAMM</name>
<evidence type="ECO:0000313" key="4">
    <source>
        <dbReference type="EMBL" id="CAB1211667.1"/>
    </source>
</evidence>
<keyword evidence="2 4" id="KW-0560">Oxidoreductase</keyword>
<dbReference type="SUPFAM" id="SSF51735">
    <property type="entry name" value="NAD(P)-binding Rossmann-fold domains"/>
    <property type="match status" value="1"/>
</dbReference>
<dbReference type="InterPro" id="IPR036291">
    <property type="entry name" value="NAD(P)-bd_dom_sf"/>
</dbReference>
<dbReference type="EC" id="1.3.1.-" evidence="4"/>
<comment type="caution">
    <text evidence="4">The sequence shown here is derived from an EMBL/GenBank/DDBJ whole genome shotgun (WGS) entry which is preliminary data.</text>
</comment>
<organism evidence="4 5">
    <name type="scientific">Acinetobacter bouvetii</name>
    <dbReference type="NCBI Taxonomy" id="202951"/>
    <lineage>
        <taxon>Bacteria</taxon>
        <taxon>Pseudomonadati</taxon>
        <taxon>Pseudomonadota</taxon>
        <taxon>Gammaproteobacteria</taxon>
        <taxon>Moraxellales</taxon>
        <taxon>Moraxellaceae</taxon>
        <taxon>Acinetobacter</taxon>
    </lineage>
</organism>
<dbReference type="Pfam" id="PF00106">
    <property type="entry name" value="adh_short"/>
    <property type="match status" value="1"/>
</dbReference>
<dbReference type="PANTHER" id="PTHR42901:SF1">
    <property type="entry name" value="ALCOHOL DEHYDROGENASE"/>
    <property type="match status" value="1"/>
</dbReference>
<dbReference type="PANTHER" id="PTHR42901">
    <property type="entry name" value="ALCOHOL DEHYDROGENASE"/>
    <property type="match status" value="1"/>
</dbReference>